<dbReference type="EMBL" id="GAIX01002392">
    <property type="protein sequence ID" value="JAA90168.1"/>
    <property type="molecule type" value="Transcribed_RNA"/>
</dbReference>
<organism evidence="2">
    <name type="scientific">Pararge aegeria</name>
    <name type="common">speckled wood butterfly</name>
    <dbReference type="NCBI Taxonomy" id="116150"/>
    <lineage>
        <taxon>Eukaryota</taxon>
        <taxon>Metazoa</taxon>
        <taxon>Ecdysozoa</taxon>
        <taxon>Arthropoda</taxon>
        <taxon>Hexapoda</taxon>
        <taxon>Insecta</taxon>
        <taxon>Pterygota</taxon>
        <taxon>Neoptera</taxon>
        <taxon>Endopterygota</taxon>
        <taxon>Lepidoptera</taxon>
        <taxon>Glossata</taxon>
        <taxon>Ditrysia</taxon>
        <taxon>Papilionoidea</taxon>
        <taxon>Nymphalidae</taxon>
        <taxon>Satyrinae</taxon>
        <taxon>Satyrini</taxon>
        <taxon>Parargina</taxon>
        <taxon>Pararge</taxon>
    </lineage>
</organism>
<keyword evidence="1" id="KW-0812">Transmembrane</keyword>
<sequence>KKADIYPIGPIFNPSFLFLKVKQSFPVESNFFKAYAYLHFFVLYVLYVSMYICMYLSICKCISVYFLIPCRVPQPN</sequence>
<keyword evidence="1" id="KW-0472">Membrane</keyword>
<dbReference type="AlphaFoldDB" id="S4PK21"/>
<accession>S4PK21</accession>
<keyword evidence="1" id="KW-1133">Transmembrane helix</keyword>
<reference evidence="2" key="2">
    <citation type="submission" date="2013-05" db="EMBL/GenBank/DDBJ databases">
        <authorList>
            <person name="Carter J.-M."/>
            <person name="Baker S.C."/>
            <person name="Pink R."/>
            <person name="Carter D.R.F."/>
            <person name="Collins A."/>
            <person name="Tomlin J."/>
            <person name="Gibbs M."/>
            <person name="Breuker C.J."/>
        </authorList>
    </citation>
    <scope>NUCLEOTIDE SEQUENCE</scope>
    <source>
        <tissue evidence="2">Ovary</tissue>
    </source>
</reference>
<proteinExistence type="predicted"/>
<protein>
    <submittedName>
        <fullName evidence="2">Uncharacterized protein</fullName>
    </submittedName>
</protein>
<evidence type="ECO:0000313" key="2">
    <source>
        <dbReference type="EMBL" id="JAA90168.1"/>
    </source>
</evidence>
<evidence type="ECO:0000256" key="1">
    <source>
        <dbReference type="SAM" id="Phobius"/>
    </source>
</evidence>
<feature type="transmembrane region" description="Helical" evidence="1">
    <location>
        <begin position="34"/>
        <end position="58"/>
    </location>
</feature>
<name>S4PK21_9NEOP</name>
<feature type="non-terminal residue" evidence="2">
    <location>
        <position position="1"/>
    </location>
</feature>
<reference evidence="2" key="1">
    <citation type="journal article" date="2013" name="BMC Genomics">
        <title>Unscrambling butterfly oogenesis.</title>
        <authorList>
            <person name="Carter J.M."/>
            <person name="Baker S.C."/>
            <person name="Pink R."/>
            <person name="Carter D.R."/>
            <person name="Collins A."/>
            <person name="Tomlin J."/>
            <person name="Gibbs M."/>
            <person name="Breuker C.J."/>
        </authorList>
    </citation>
    <scope>NUCLEOTIDE SEQUENCE</scope>
    <source>
        <tissue evidence="2">Ovary</tissue>
    </source>
</reference>